<evidence type="ECO:0000259" key="3">
    <source>
        <dbReference type="Pfam" id="PF17782"/>
    </source>
</evidence>
<sequence>MNPTGGREGISDSERLARLRLIRSENIGPVTYHGLLRRFGTAQAALPEIPALAAKGGKRRIQLCDPGTAEAELARLARFGARLICHDEPDFSPALRAAEGSPPLISVMGDAARLTQPGVAIVGSRNASAAGARLTRMFASELGEAGYVVTSGLARGIDTVAHEAALARGTVGIFAGGLDRPYPPQNKPLMRRIVDEGGCLATEMPFGWEPRAVDFPRRNRIVVGLSLAVLVVEASLRSGSLISARLGGELGRLVFAVPGSPLEPRSAGTNALLKDGAQLATETADLLQALEPMARCSSSIREALHPDELSDPDEANADERARILRSLGVAPVSLDDLILHSSVSPSTVHMTLLELELAGRLERHSGGRISLLP</sequence>
<evidence type="ECO:0000259" key="2">
    <source>
        <dbReference type="Pfam" id="PF02481"/>
    </source>
</evidence>
<dbReference type="Gene3D" id="1.10.10.10">
    <property type="entry name" value="Winged helix-like DNA-binding domain superfamily/Winged helix DNA-binding domain"/>
    <property type="match status" value="1"/>
</dbReference>
<dbReference type="PANTHER" id="PTHR43022">
    <property type="entry name" value="PROTEIN SMF"/>
    <property type="match status" value="1"/>
</dbReference>
<dbReference type="Gene3D" id="3.40.50.450">
    <property type="match status" value="1"/>
</dbReference>
<feature type="domain" description="Smf/DprA SLOG" evidence="2">
    <location>
        <begin position="83"/>
        <end position="290"/>
    </location>
</feature>
<dbReference type="InterPro" id="IPR041614">
    <property type="entry name" value="DprA_WH"/>
</dbReference>
<comment type="similarity">
    <text evidence="1">Belongs to the DprA/Smf family.</text>
</comment>
<dbReference type="InterPro" id="IPR057666">
    <property type="entry name" value="DrpA_SLOG"/>
</dbReference>
<evidence type="ECO:0000313" key="4">
    <source>
        <dbReference type="EMBL" id="KTR08437.1"/>
    </source>
</evidence>
<dbReference type="NCBIfam" id="TIGR00732">
    <property type="entry name" value="dprA"/>
    <property type="match status" value="1"/>
</dbReference>
<evidence type="ECO:0000313" key="5">
    <source>
        <dbReference type="Proteomes" id="UP000078529"/>
    </source>
</evidence>
<protein>
    <submittedName>
        <fullName evidence="4">DNA processing protein DprA</fullName>
    </submittedName>
</protein>
<dbReference type="PATRIC" id="fig|401562.4.peg.70"/>
<comment type="caution">
    <text evidence="4">The sequence shown here is derived from an EMBL/GenBank/DDBJ whole genome shotgun (WGS) entry which is preliminary data.</text>
</comment>
<dbReference type="Pfam" id="PF17782">
    <property type="entry name" value="WHD_DprA"/>
    <property type="match status" value="1"/>
</dbReference>
<keyword evidence="5" id="KW-1185">Reference proteome</keyword>
<dbReference type="InterPro" id="IPR036388">
    <property type="entry name" value="WH-like_DNA-bd_sf"/>
</dbReference>
<gene>
    <name evidence="4" type="ORF">NS365_00360</name>
</gene>
<dbReference type="InterPro" id="IPR003488">
    <property type="entry name" value="DprA"/>
</dbReference>
<proteinExistence type="inferred from homology"/>
<dbReference type="Proteomes" id="UP000078529">
    <property type="component" value="Unassembled WGS sequence"/>
</dbReference>
<evidence type="ECO:0000256" key="1">
    <source>
        <dbReference type="ARBA" id="ARBA00006525"/>
    </source>
</evidence>
<reference evidence="4 5" key="1">
    <citation type="journal article" date="2016" name="Front. Microbiol.">
        <title>Genomic Resource of Rice Seed Associated Bacteria.</title>
        <authorList>
            <person name="Midha S."/>
            <person name="Bansal K."/>
            <person name="Sharma S."/>
            <person name="Kumar N."/>
            <person name="Patil P.P."/>
            <person name="Chaudhry V."/>
            <person name="Patil P.B."/>
        </authorList>
    </citation>
    <scope>NUCLEOTIDE SEQUENCE [LARGE SCALE GENOMIC DNA]</scope>
    <source>
        <strain evidence="4 5">NS365</strain>
    </source>
</reference>
<dbReference type="EMBL" id="LDQA01000001">
    <property type="protein sequence ID" value="KTR08437.1"/>
    <property type="molecule type" value="Genomic_DNA"/>
</dbReference>
<dbReference type="PANTHER" id="PTHR43022:SF1">
    <property type="entry name" value="PROTEIN SMF"/>
    <property type="match status" value="1"/>
</dbReference>
<dbReference type="AlphaFoldDB" id="A0A147DB86"/>
<dbReference type="SUPFAM" id="SSF102405">
    <property type="entry name" value="MCP/YpsA-like"/>
    <property type="match status" value="1"/>
</dbReference>
<dbReference type="Pfam" id="PF21102">
    <property type="entry name" value="DprA_N"/>
    <property type="match status" value="1"/>
</dbReference>
<dbReference type="RefSeq" id="WP_058598289.1">
    <property type="nucleotide sequence ID" value="NZ_LDQA01000001.1"/>
</dbReference>
<dbReference type="GO" id="GO:0009294">
    <property type="term" value="P:DNA-mediated transformation"/>
    <property type="evidence" value="ECO:0007669"/>
    <property type="project" value="InterPro"/>
</dbReference>
<dbReference type="Pfam" id="PF02481">
    <property type="entry name" value="DNA_processg_A"/>
    <property type="match status" value="1"/>
</dbReference>
<name>A0A147DB86_9HYPH</name>
<accession>A0A147DB86</accession>
<feature type="domain" description="DprA winged helix" evidence="3">
    <location>
        <begin position="311"/>
        <end position="367"/>
    </location>
</feature>
<organism evidence="4 5">
    <name type="scientific">Aureimonas ureilytica</name>
    <dbReference type="NCBI Taxonomy" id="401562"/>
    <lineage>
        <taxon>Bacteria</taxon>
        <taxon>Pseudomonadati</taxon>
        <taxon>Pseudomonadota</taxon>
        <taxon>Alphaproteobacteria</taxon>
        <taxon>Hyphomicrobiales</taxon>
        <taxon>Aurantimonadaceae</taxon>
        <taxon>Aureimonas</taxon>
    </lineage>
</organism>